<comment type="pathway">
    <text evidence="4 14">Amino-acid biosynthesis; L-leucine biosynthesis; L-leucine from 3-methyl-2-oxobutanoate: step 2/4.</text>
</comment>
<keyword evidence="8 14" id="KW-0028">Amino-acid biosynthesis</keyword>
<dbReference type="STRING" id="134601.AFA91_27595"/>
<dbReference type="EMBL" id="CP012150">
    <property type="protein sequence ID" value="AKS35040.1"/>
    <property type="molecule type" value="Genomic_DNA"/>
</dbReference>
<comment type="cofactor">
    <cofactor evidence="14">
        <name>[4Fe-4S] cluster</name>
        <dbReference type="ChEBI" id="CHEBI:49883"/>
    </cofactor>
    <text evidence="14">Binds 1 [4Fe-4S] cluster per subunit.</text>
</comment>
<feature type="binding site" evidence="14">
    <location>
        <position position="421"/>
    </location>
    <ligand>
        <name>[4Fe-4S] cluster</name>
        <dbReference type="ChEBI" id="CHEBI:49883"/>
    </ligand>
</feature>
<evidence type="ECO:0000256" key="7">
    <source>
        <dbReference type="ARBA" id="ARBA00022485"/>
    </source>
</evidence>
<dbReference type="FunFam" id="3.30.499.10:FF:000007">
    <property type="entry name" value="3-isopropylmalate dehydratase large subunit"/>
    <property type="match status" value="1"/>
</dbReference>
<evidence type="ECO:0000256" key="1">
    <source>
        <dbReference type="ARBA" id="ARBA00000118"/>
    </source>
</evidence>
<evidence type="ECO:0000256" key="13">
    <source>
        <dbReference type="ARBA" id="ARBA00023304"/>
    </source>
</evidence>
<dbReference type="PANTHER" id="PTHR43822:SF9">
    <property type="entry name" value="3-ISOPROPYLMALATE DEHYDRATASE"/>
    <property type="match status" value="1"/>
</dbReference>
<dbReference type="UniPathway" id="UPA00946"/>
<dbReference type="HAMAP" id="MF_01026">
    <property type="entry name" value="LeuC_type1"/>
    <property type="match status" value="1"/>
</dbReference>
<evidence type="ECO:0000256" key="12">
    <source>
        <dbReference type="ARBA" id="ARBA00023239"/>
    </source>
</evidence>
<evidence type="ECO:0000256" key="11">
    <source>
        <dbReference type="ARBA" id="ARBA00023014"/>
    </source>
</evidence>
<evidence type="ECO:0000256" key="9">
    <source>
        <dbReference type="ARBA" id="ARBA00022723"/>
    </source>
</evidence>
<comment type="subunit">
    <text evidence="14">Heterodimer of LeuC and LeuD.</text>
</comment>
<accession>A0A0K0XCC7</accession>
<dbReference type="GO" id="GO:0003861">
    <property type="term" value="F:3-isopropylmalate dehydratase activity"/>
    <property type="evidence" value="ECO:0007669"/>
    <property type="project" value="UniProtKB-UniRule"/>
</dbReference>
<dbReference type="CDD" id="cd01583">
    <property type="entry name" value="IPMI"/>
    <property type="match status" value="1"/>
</dbReference>
<evidence type="ECO:0000256" key="5">
    <source>
        <dbReference type="ARBA" id="ARBA00005026"/>
    </source>
</evidence>
<evidence type="ECO:0000256" key="10">
    <source>
        <dbReference type="ARBA" id="ARBA00023004"/>
    </source>
</evidence>
<dbReference type="PANTHER" id="PTHR43822">
    <property type="entry name" value="HOMOACONITASE, MITOCHONDRIAL-RELATED"/>
    <property type="match status" value="1"/>
</dbReference>
<dbReference type="GO" id="GO:0009098">
    <property type="term" value="P:L-leucine biosynthetic process"/>
    <property type="evidence" value="ECO:0007669"/>
    <property type="project" value="UniProtKB-UniRule"/>
</dbReference>
<comment type="catalytic activity">
    <reaction evidence="2 14">
        <text>(2R,3S)-3-isopropylmalate = (2S)-2-isopropylmalate</text>
        <dbReference type="Rhea" id="RHEA:32287"/>
        <dbReference type="ChEBI" id="CHEBI:1178"/>
        <dbReference type="ChEBI" id="CHEBI:35121"/>
        <dbReference type="EC" id="4.2.1.33"/>
    </reaction>
</comment>
<dbReference type="GO" id="GO:0051539">
    <property type="term" value="F:4 iron, 4 sulfur cluster binding"/>
    <property type="evidence" value="ECO:0007669"/>
    <property type="project" value="UniProtKB-KW"/>
</dbReference>
<evidence type="ECO:0000313" key="17">
    <source>
        <dbReference type="Proteomes" id="UP000062255"/>
    </source>
</evidence>
<dbReference type="KEGG" id="mgo:AFA91_27595"/>
<dbReference type="InterPro" id="IPR050067">
    <property type="entry name" value="IPM_dehydratase_rel_enz"/>
</dbReference>
<dbReference type="Gene3D" id="3.30.499.10">
    <property type="entry name" value="Aconitase, domain 3"/>
    <property type="match status" value="2"/>
</dbReference>
<organism evidence="16 17">
    <name type="scientific">Mycolicibacterium goodii</name>
    <name type="common">Mycobacterium goodii</name>
    <dbReference type="NCBI Taxonomy" id="134601"/>
    <lineage>
        <taxon>Bacteria</taxon>
        <taxon>Bacillati</taxon>
        <taxon>Actinomycetota</taxon>
        <taxon>Actinomycetes</taxon>
        <taxon>Mycobacteriales</taxon>
        <taxon>Mycobacteriaceae</taxon>
        <taxon>Mycolicibacterium</taxon>
    </lineage>
</organism>
<dbReference type="GO" id="GO:0016853">
    <property type="term" value="F:isomerase activity"/>
    <property type="evidence" value="ECO:0007669"/>
    <property type="project" value="UniProtKB-KW"/>
</dbReference>
<evidence type="ECO:0000256" key="3">
    <source>
        <dbReference type="ARBA" id="ARBA00002695"/>
    </source>
</evidence>
<dbReference type="PATRIC" id="fig|134601.6.peg.5699"/>
<sequence length="484" mass="51572">MDQPTQTSVKPRTLAEKVWDDHVVVRGEGEGAAKEPDLIYIDLHLVHEVTSPQAFDGLRLAGRRVRRPDLTIATEDHNVPTVDIDKPIADPVSRTQVETLRRNCEEFGIRLHPMGDAEQGIVHIIGPQLGLTQPGMTVVCGDSHTSTHGAFGAIAMGIGTSEVEHVMATQTLPLKPFKTMAVNVDGELPPGVSAKDIILAVIAKIGTGGGQGHVIEYRGSAIRSLSMEGRMTVCNMSIEAGARAGMVAPDETTFEFLKGRPHAPKGADWDAAVAAWSQLHTDEGAEFDTEVYIDAATLSPFVTWGTNPGQGVPLSESVPDPELIVDEGARQAAEKALAYMDLRPGTPMRDIPVDTVFVGSCTNGRIEDLRVVADVLRGRKVADGVRMLIVPGSMRVRAQAESEGLDRIFVEAGAQWRQAGCSMCLGMNPDQLSPGERCASTSNRNFEGRQGKGGRTHLVSPAVAAATAVRGKLASPADLPAAAR</sequence>
<protein>
    <recommendedName>
        <fullName evidence="14">3-isopropylmalate dehydratase large subunit</fullName>
        <ecNumber evidence="14">4.2.1.33</ecNumber>
    </recommendedName>
    <alternativeName>
        <fullName evidence="14">Alpha-IPM isomerase</fullName>
        <shortName evidence="14">IPMI</shortName>
    </alternativeName>
    <alternativeName>
        <fullName evidence="14">Isopropylmalate isomerase</fullName>
    </alternativeName>
</protein>
<keyword evidence="13 14" id="KW-0100">Branched-chain amino acid biosynthesis</keyword>
<proteinExistence type="inferred from homology"/>
<dbReference type="AlphaFoldDB" id="A0A0K0XCC7"/>
<gene>
    <name evidence="14" type="primary">leuC</name>
    <name evidence="16" type="ORF">AFA91_27595</name>
</gene>
<dbReference type="PROSITE" id="PS00450">
    <property type="entry name" value="ACONITASE_1"/>
    <property type="match status" value="1"/>
</dbReference>
<dbReference type="GO" id="GO:0047456">
    <property type="term" value="F:2-methylisocitrate dehydratase activity"/>
    <property type="evidence" value="ECO:0007669"/>
    <property type="project" value="UniProtKB-EC"/>
</dbReference>
<keyword evidence="10 14" id="KW-0408">Iron</keyword>
<dbReference type="PROSITE" id="PS01244">
    <property type="entry name" value="ACONITASE_2"/>
    <property type="match status" value="1"/>
</dbReference>
<keyword evidence="6 14" id="KW-0432">Leucine biosynthesis</keyword>
<evidence type="ECO:0000256" key="6">
    <source>
        <dbReference type="ARBA" id="ARBA00022430"/>
    </source>
</evidence>
<dbReference type="FunFam" id="3.30.499.10:FF:000006">
    <property type="entry name" value="3-isopropylmalate dehydratase large subunit"/>
    <property type="match status" value="1"/>
</dbReference>
<dbReference type="InterPro" id="IPR015931">
    <property type="entry name" value="Acnase/IPM_dHydase_lsu_aba_1/3"/>
</dbReference>
<dbReference type="SUPFAM" id="SSF53732">
    <property type="entry name" value="Aconitase iron-sulfur domain"/>
    <property type="match status" value="1"/>
</dbReference>
<dbReference type="PRINTS" id="PR00415">
    <property type="entry name" value="ACONITASE"/>
</dbReference>
<feature type="domain" description="Aconitase/3-isopropylmalate dehydratase large subunit alpha/beta/alpha" evidence="15">
    <location>
        <begin position="16"/>
        <end position="471"/>
    </location>
</feature>
<dbReference type="Proteomes" id="UP000062255">
    <property type="component" value="Chromosome"/>
</dbReference>
<dbReference type="NCBIfam" id="TIGR00170">
    <property type="entry name" value="leuC"/>
    <property type="match status" value="1"/>
</dbReference>
<keyword evidence="12 14" id="KW-0456">Lyase</keyword>
<keyword evidence="11 14" id="KW-0411">Iron-sulfur</keyword>
<dbReference type="InterPro" id="IPR036008">
    <property type="entry name" value="Aconitase_4Fe-4S_dom"/>
</dbReference>
<dbReference type="OrthoDB" id="9802769at2"/>
<keyword evidence="7 14" id="KW-0004">4Fe-4S</keyword>
<dbReference type="Pfam" id="PF00330">
    <property type="entry name" value="Aconitase"/>
    <property type="match status" value="1"/>
</dbReference>
<reference evidence="16 17" key="1">
    <citation type="submission" date="2015-07" db="EMBL/GenBank/DDBJ databases">
        <title>Complete genome sequence of Mycobacterium goodii X7B, a facultative thermophilic biodesulfurizing bacterium.</title>
        <authorList>
            <person name="Yu B."/>
            <person name="Li F."/>
            <person name="Xu P."/>
        </authorList>
    </citation>
    <scope>NUCLEOTIDE SEQUENCE [LARGE SCALE GENOMIC DNA]</scope>
    <source>
        <strain evidence="16 17">X7B</strain>
    </source>
</reference>
<dbReference type="GO" id="GO:0046872">
    <property type="term" value="F:metal ion binding"/>
    <property type="evidence" value="ECO:0007669"/>
    <property type="project" value="UniProtKB-KW"/>
</dbReference>
<dbReference type="InterPro" id="IPR004430">
    <property type="entry name" value="3-IsopropMal_deHydase_lsu"/>
</dbReference>
<evidence type="ECO:0000256" key="14">
    <source>
        <dbReference type="HAMAP-Rule" id="MF_01026"/>
    </source>
</evidence>
<dbReference type="InterPro" id="IPR033941">
    <property type="entry name" value="IPMI_cat"/>
</dbReference>
<dbReference type="UniPathway" id="UPA00048">
    <property type="reaction ID" value="UER00071"/>
</dbReference>
<evidence type="ECO:0000256" key="4">
    <source>
        <dbReference type="ARBA" id="ARBA00004729"/>
    </source>
</evidence>
<dbReference type="RefSeq" id="WP_049747498.1">
    <property type="nucleotide sequence ID" value="NZ_CP012150.1"/>
</dbReference>
<feature type="binding site" evidence="14">
    <location>
        <position position="361"/>
    </location>
    <ligand>
        <name>[4Fe-4S] cluster</name>
        <dbReference type="ChEBI" id="CHEBI:49883"/>
    </ligand>
</feature>
<evidence type="ECO:0000256" key="8">
    <source>
        <dbReference type="ARBA" id="ARBA00022605"/>
    </source>
</evidence>
<dbReference type="EC" id="4.2.1.33" evidence="14"/>
<feature type="binding site" evidence="14">
    <location>
        <position position="424"/>
    </location>
    <ligand>
        <name>[4Fe-4S] cluster</name>
        <dbReference type="ChEBI" id="CHEBI:49883"/>
    </ligand>
</feature>
<evidence type="ECO:0000313" key="16">
    <source>
        <dbReference type="EMBL" id="AKS35040.1"/>
    </source>
</evidence>
<name>A0A0K0XCC7_MYCGD</name>
<dbReference type="NCBIfam" id="NF009116">
    <property type="entry name" value="PRK12466.1"/>
    <property type="match status" value="1"/>
</dbReference>
<evidence type="ECO:0000256" key="2">
    <source>
        <dbReference type="ARBA" id="ARBA00000491"/>
    </source>
</evidence>
<evidence type="ECO:0000259" key="15">
    <source>
        <dbReference type="Pfam" id="PF00330"/>
    </source>
</evidence>
<keyword evidence="16" id="KW-0413">Isomerase</keyword>
<dbReference type="InterPro" id="IPR001030">
    <property type="entry name" value="Acoase/IPM_deHydtase_lsu_aba"/>
</dbReference>
<keyword evidence="9 14" id="KW-0479">Metal-binding</keyword>
<comment type="similarity">
    <text evidence="14">Belongs to the aconitase/IPM isomerase family. LeuC type 1 subfamily.</text>
</comment>
<dbReference type="InterPro" id="IPR018136">
    <property type="entry name" value="Aconitase_4Fe-4S_BS"/>
</dbReference>
<dbReference type="NCBIfam" id="NF004016">
    <property type="entry name" value="PRK05478.1"/>
    <property type="match status" value="1"/>
</dbReference>
<comment type="pathway">
    <text evidence="5">Organic acid metabolism; propanoate degradation.</text>
</comment>
<comment type="catalytic activity">
    <reaction evidence="1">
        <text>(2S,3R)-3-hydroxybutane-1,2,3-tricarboxylate = 2-methyl-cis-aconitate + H2O</text>
        <dbReference type="Rhea" id="RHEA:17941"/>
        <dbReference type="ChEBI" id="CHEBI:15377"/>
        <dbReference type="ChEBI" id="CHEBI:57429"/>
        <dbReference type="ChEBI" id="CHEBI:57872"/>
        <dbReference type="EC" id="4.2.1.99"/>
    </reaction>
</comment>
<comment type="function">
    <text evidence="3 14">Catalyzes the isomerization between 2-isopropylmalate and 3-isopropylmalate, via the formation of 2-isopropylmaleate.</text>
</comment>